<dbReference type="Pfam" id="PF01596">
    <property type="entry name" value="Methyltransf_3"/>
    <property type="match status" value="1"/>
</dbReference>
<dbReference type="Pfam" id="PF00072">
    <property type="entry name" value="Response_reg"/>
    <property type="match status" value="1"/>
</dbReference>
<dbReference type="InterPro" id="IPR029063">
    <property type="entry name" value="SAM-dependent_MTases_sf"/>
</dbReference>
<evidence type="ECO:0000313" key="13">
    <source>
        <dbReference type="Proteomes" id="UP000467840"/>
    </source>
</evidence>
<dbReference type="GO" id="GO:0000155">
    <property type="term" value="F:phosphorelay sensor kinase activity"/>
    <property type="evidence" value="ECO:0007669"/>
    <property type="project" value="InterPro"/>
</dbReference>
<keyword evidence="13" id="KW-1185">Reference proteome</keyword>
<dbReference type="PROSITE" id="PS50109">
    <property type="entry name" value="HIS_KIN"/>
    <property type="match status" value="1"/>
</dbReference>
<keyword evidence="5" id="KW-0949">S-adenosyl-L-methionine</keyword>
<dbReference type="Pfam" id="PF02518">
    <property type="entry name" value="HATPase_c"/>
    <property type="match status" value="1"/>
</dbReference>
<dbReference type="InterPro" id="IPR002935">
    <property type="entry name" value="SAM_O-MeTrfase"/>
</dbReference>
<dbReference type="EMBL" id="JAAGAX010000511">
    <property type="protein sequence ID" value="KAF2281827.1"/>
    <property type="molecule type" value="Genomic_DNA"/>
</dbReference>
<evidence type="ECO:0000256" key="3">
    <source>
        <dbReference type="ARBA" id="ARBA00022603"/>
    </source>
</evidence>
<dbReference type="SMART" id="SM00388">
    <property type="entry name" value="HisKA"/>
    <property type="match status" value="1"/>
</dbReference>
<evidence type="ECO:0000256" key="5">
    <source>
        <dbReference type="ARBA" id="ARBA00022691"/>
    </source>
</evidence>
<accession>A0A6A6JZK1</accession>
<dbReference type="GO" id="GO:0032259">
    <property type="term" value="P:methylation"/>
    <property type="evidence" value="ECO:0007669"/>
    <property type="project" value="UniProtKB-KW"/>
</dbReference>
<dbReference type="CDD" id="cd00082">
    <property type="entry name" value="HisKA"/>
    <property type="match status" value="1"/>
</dbReference>
<dbReference type="SUPFAM" id="SSF55874">
    <property type="entry name" value="ATPase domain of HSP90 chaperone/DNA topoisomerase II/histidine kinase"/>
    <property type="match status" value="1"/>
</dbReference>
<dbReference type="Gene3D" id="3.40.50.2300">
    <property type="match status" value="1"/>
</dbReference>
<feature type="domain" description="Histidine kinase" evidence="10">
    <location>
        <begin position="570"/>
        <end position="799"/>
    </location>
</feature>
<dbReference type="InterPro" id="IPR036097">
    <property type="entry name" value="HisK_dim/P_sf"/>
</dbReference>
<comment type="caution">
    <text evidence="12">The sequence shown here is derived from an EMBL/GenBank/DDBJ whole genome shotgun (WGS) entry which is preliminary data.</text>
</comment>
<dbReference type="SUPFAM" id="SSF53335">
    <property type="entry name" value="S-adenosyl-L-methionine-dependent methyltransferases"/>
    <property type="match status" value="1"/>
</dbReference>
<evidence type="ECO:0000256" key="6">
    <source>
        <dbReference type="ARBA" id="ARBA00022824"/>
    </source>
</evidence>
<gene>
    <name evidence="12" type="ORF">GH714_042651</name>
</gene>
<name>A0A6A6JZK1_HEVBR</name>
<dbReference type="InterPro" id="IPR001789">
    <property type="entry name" value="Sig_transdc_resp-reg_receiver"/>
</dbReference>
<dbReference type="PROSITE" id="PS50110">
    <property type="entry name" value="RESPONSE_REGULATORY"/>
    <property type="match status" value="1"/>
</dbReference>
<protein>
    <recommendedName>
        <fullName evidence="14">Histidine kinase</fullName>
    </recommendedName>
</protein>
<dbReference type="InterPro" id="IPR011006">
    <property type="entry name" value="CheY-like_superfamily"/>
</dbReference>
<dbReference type="SUPFAM" id="SSF52172">
    <property type="entry name" value="CheY-like"/>
    <property type="match status" value="1"/>
</dbReference>
<evidence type="ECO:0000313" key="12">
    <source>
        <dbReference type="EMBL" id="KAF2281827.1"/>
    </source>
</evidence>
<dbReference type="SMART" id="SM00387">
    <property type="entry name" value="HATPase_c"/>
    <property type="match status" value="1"/>
</dbReference>
<dbReference type="Gene3D" id="3.40.50.150">
    <property type="entry name" value="Vaccinia Virus protein VP39"/>
    <property type="match status" value="1"/>
</dbReference>
<evidence type="ECO:0000256" key="4">
    <source>
        <dbReference type="ARBA" id="ARBA00022679"/>
    </source>
</evidence>
<dbReference type="Pfam" id="PF00512">
    <property type="entry name" value="HisKA"/>
    <property type="match status" value="1"/>
</dbReference>
<dbReference type="Proteomes" id="UP000467840">
    <property type="component" value="Unassembled WGS sequence"/>
</dbReference>
<dbReference type="GO" id="GO:0005789">
    <property type="term" value="C:endoplasmic reticulum membrane"/>
    <property type="evidence" value="ECO:0007669"/>
    <property type="project" value="UniProtKB-SubCell"/>
</dbReference>
<dbReference type="InterPro" id="IPR003661">
    <property type="entry name" value="HisK_dim/P_dom"/>
</dbReference>
<dbReference type="InterPro" id="IPR004358">
    <property type="entry name" value="Sig_transdc_His_kin-like_C"/>
</dbReference>
<keyword evidence="7" id="KW-0675">Receptor</keyword>
<comment type="subcellular location">
    <subcellularLocation>
        <location evidence="1">Endoplasmic reticulum membrane</location>
        <topology evidence="1">Multi-pass membrane protein</topology>
    </subcellularLocation>
</comment>
<evidence type="ECO:0000259" key="10">
    <source>
        <dbReference type="PROSITE" id="PS50109"/>
    </source>
</evidence>
<keyword evidence="6" id="KW-0256">Endoplasmic reticulum</keyword>
<keyword evidence="4" id="KW-0808">Transferase</keyword>
<dbReference type="Gene3D" id="1.10.287.130">
    <property type="match status" value="1"/>
</dbReference>
<feature type="domain" description="Response regulatory" evidence="11">
    <location>
        <begin position="834"/>
        <end position="949"/>
    </location>
</feature>
<keyword evidence="2 9" id="KW-0597">Phosphoprotein</keyword>
<dbReference type="InterPro" id="IPR003594">
    <property type="entry name" value="HATPase_dom"/>
</dbReference>
<proteinExistence type="inferred from homology"/>
<evidence type="ECO:0000256" key="9">
    <source>
        <dbReference type="PROSITE-ProRule" id="PRU00169"/>
    </source>
</evidence>
<dbReference type="InterPro" id="IPR005467">
    <property type="entry name" value="His_kinase_dom"/>
</dbReference>
<dbReference type="PROSITE" id="PS51682">
    <property type="entry name" value="SAM_OMT_I"/>
    <property type="match status" value="1"/>
</dbReference>
<dbReference type="InterPro" id="IPR036890">
    <property type="entry name" value="HATPase_C_sf"/>
</dbReference>
<evidence type="ECO:0000256" key="1">
    <source>
        <dbReference type="ARBA" id="ARBA00004477"/>
    </source>
</evidence>
<evidence type="ECO:0000256" key="7">
    <source>
        <dbReference type="ARBA" id="ARBA00023170"/>
    </source>
</evidence>
<evidence type="ECO:0000256" key="2">
    <source>
        <dbReference type="ARBA" id="ARBA00022553"/>
    </source>
</evidence>
<dbReference type="PANTHER" id="PTHR43065">
    <property type="entry name" value="SENSOR HISTIDINE KINASE"/>
    <property type="match status" value="1"/>
</dbReference>
<dbReference type="SMART" id="SM00448">
    <property type="entry name" value="REC"/>
    <property type="match status" value="1"/>
</dbReference>
<sequence>MRSVSLSKQLDYMGRLFGVDDSDALSVHASAPDGLCLAQLGVAEGQLLQFLIQATGTKSVVEVGTCVGFSALCMARALPPEGRVYTIEKDSQLALTAKQNIEKCGMADKITVICGDALHTLTDLESAAPFDMMFIDANKSGYCDYLDWAETNIKKGGLLVADNVFLFGTVFDDAPSGGVSSSAHISMRHFNERLSNKRDYLASALNPRFTLVLRWQVSLERPSTGAANKLNRYPKIIATIEYQNMIFANALNHDTEFCLILKSNGNVVYSDARFNARFKNLGRRPLNLFSILKLGNLSEDEIARFLDNPQVDVEQEATFRLLLNPLSRPQDYFVLKAMKITKEEVHERLLHRHKVGSYLLNQDGVIISANENFLRIFELEAIKRNTLFSDFLSKNQSDAAEDEAVFITSTGTMFRAHVTQEVFYDKSNNSYTCGLLTPKKFSLTDYQLNPCFIHAPIAMAQCDLDGKIIKYNKAFEALTDGQNQGYIFEHVTPVHSKKIKKYLQGSAINNMSIEGQLCNKTYVKIYMNKLVHNNEISVVCYITDSADRKSLETQLEQSQKLQAIGQLAGGIAHDFNNILTAIIGFCDLLLIQHPATDPSFRDIMQIKQNANRATNLIKQLMAFSRKQTLQPKILDINNIVADLSQMIKRLISEDIELKIYYDNNIGLVKVDMCQLEQVIVNMVVNAKSAMNSGGVLTLRTYNLQVDASTIPRGMFVPDKDQVEHGEYVVLEVIDTGHGMDKQIIKKIFDPFFSTKSESYGTGLGLSTVYGIVKQTGGYVYVHSKVGEGTKFMILLPRVYLAEGQRVEEHLLSSELPEAGHFMLEEGQECGNSASVLLIEDEDPVRAFTSKALSKRGFRVIDTNSGKEAIETAKSTHIDIVISDVVMPGTSGPETVAEILKIQPNVKVMFVSGYAEEIFHQHKNINLDEMFFLSKPFTLKQLLQKVNEALACNR</sequence>
<feature type="modified residue" description="4-aspartylphosphate" evidence="9">
    <location>
        <position position="883"/>
    </location>
</feature>
<dbReference type="Gene3D" id="3.30.565.10">
    <property type="entry name" value="Histidine kinase-like ATPase, C-terminal domain"/>
    <property type="match status" value="1"/>
</dbReference>
<evidence type="ECO:0008006" key="14">
    <source>
        <dbReference type="Google" id="ProtNLM"/>
    </source>
</evidence>
<dbReference type="PRINTS" id="PR00344">
    <property type="entry name" value="BCTRLSENSOR"/>
</dbReference>
<dbReference type="AlphaFoldDB" id="A0A6A6JZK1"/>
<dbReference type="PANTHER" id="PTHR43065:SF42">
    <property type="entry name" value="TWO-COMPONENT SENSOR PPRA"/>
    <property type="match status" value="1"/>
</dbReference>
<dbReference type="FunFam" id="1.10.287.130:FF:000037">
    <property type="entry name" value="Hybrid sensor histidine kinase/response regulator"/>
    <property type="match status" value="1"/>
</dbReference>
<dbReference type="GO" id="GO:0008171">
    <property type="term" value="F:O-methyltransferase activity"/>
    <property type="evidence" value="ECO:0007669"/>
    <property type="project" value="InterPro"/>
</dbReference>
<comment type="similarity">
    <text evidence="8">Belongs to the class I-like SAM-binding methyltransferase superfamily. Cation-dependent O-methyltransferase family.</text>
</comment>
<reference evidence="12 13" key="1">
    <citation type="journal article" date="2020" name="Mol. Plant">
        <title>The Chromosome-Based Rubber Tree Genome Provides New Insights into Spurge Genome Evolution and Rubber Biosynthesis.</title>
        <authorList>
            <person name="Liu J."/>
            <person name="Shi C."/>
            <person name="Shi C.C."/>
            <person name="Li W."/>
            <person name="Zhang Q.J."/>
            <person name="Zhang Y."/>
            <person name="Li K."/>
            <person name="Lu H.F."/>
            <person name="Shi C."/>
            <person name="Zhu S.T."/>
            <person name="Xiao Z.Y."/>
            <person name="Nan H."/>
            <person name="Yue Y."/>
            <person name="Zhu X.G."/>
            <person name="Wu Y."/>
            <person name="Hong X.N."/>
            <person name="Fan G.Y."/>
            <person name="Tong Y."/>
            <person name="Zhang D."/>
            <person name="Mao C.L."/>
            <person name="Liu Y.L."/>
            <person name="Hao S.J."/>
            <person name="Liu W.Q."/>
            <person name="Lv M.Q."/>
            <person name="Zhang H.B."/>
            <person name="Liu Y."/>
            <person name="Hu-Tang G.R."/>
            <person name="Wang J.P."/>
            <person name="Wang J.H."/>
            <person name="Sun Y.H."/>
            <person name="Ni S.B."/>
            <person name="Chen W.B."/>
            <person name="Zhang X.C."/>
            <person name="Jiao Y.N."/>
            <person name="Eichler E.E."/>
            <person name="Li G.H."/>
            <person name="Liu X."/>
            <person name="Gao L.Z."/>
        </authorList>
    </citation>
    <scope>NUCLEOTIDE SEQUENCE [LARGE SCALE GENOMIC DNA]</scope>
    <source>
        <strain evidence="13">cv. GT1</strain>
        <tissue evidence="12">Leaf</tissue>
    </source>
</reference>
<dbReference type="SUPFAM" id="SSF47384">
    <property type="entry name" value="Homodimeric domain of signal transducing histidine kinase"/>
    <property type="match status" value="1"/>
</dbReference>
<evidence type="ECO:0000256" key="8">
    <source>
        <dbReference type="ARBA" id="ARBA00023453"/>
    </source>
</evidence>
<organism evidence="12 13">
    <name type="scientific">Hevea brasiliensis</name>
    <name type="common">Para rubber tree</name>
    <name type="synonym">Siphonia brasiliensis</name>
    <dbReference type="NCBI Taxonomy" id="3981"/>
    <lineage>
        <taxon>Eukaryota</taxon>
        <taxon>Viridiplantae</taxon>
        <taxon>Streptophyta</taxon>
        <taxon>Embryophyta</taxon>
        <taxon>Tracheophyta</taxon>
        <taxon>Spermatophyta</taxon>
        <taxon>Magnoliopsida</taxon>
        <taxon>eudicotyledons</taxon>
        <taxon>Gunneridae</taxon>
        <taxon>Pentapetalae</taxon>
        <taxon>rosids</taxon>
        <taxon>fabids</taxon>
        <taxon>Malpighiales</taxon>
        <taxon>Euphorbiaceae</taxon>
        <taxon>Crotonoideae</taxon>
        <taxon>Micrandreae</taxon>
        <taxon>Hevea</taxon>
    </lineage>
</organism>
<keyword evidence="3" id="KW-0489">Methyltransferase</keyword>
<evidence type="ECO:0000259" key="11">
    <source>
        <dbReference type="PROSITE" id="PS50110"/>
    </source>
</evidence>